<comment type="caution">
    <text evidence="3">The sequence shown here is derived from an EMBL/GenBank/DDBJ whole genome shotgun (WGS) entry which is preliminary data.</text>
</comment>
<dbReference type="Pfam" id="PF14977">
    <property type="entry name" value="FAM194"/>
    <property type="match status" value="1"/>
</dbReference>
<protein>
    <recommendedName>
        <fullName evidence="2">FAM194 C-terminal domain-containing protein</fullName>
    </recommendedName>
</protein>
<feature type="region of interest" description="Disordered" evidence="1">
    <location>
        <begin position="1"/>
        <end position="79"/>
    </location>
</feature>
<feature type="compositionally biased region" description="Polar residues" evidence="1">
    <location>
        <begin position="52"/>
        <end position="67"/>
    </location>
</feature>
<sequence length="588" mass="66393">MSKPTRSPGVESGSELSTTLSSTRGGQHESSPQMTADSEQMPKRDRPCDTAGETTTSLTKTPASDQHMTGAPGHNCSDSPEVIEVQTVDGRVITVANTVTQTDWDWVVHRQQKDSSSVHMVVEDLVETPAEELTADLRGLVIAPDIENVEEKEREQENDLYGIPDVGPPSLLAYRPESKQPPVLYKVQSPAVLRLKQPAMNTESILCDYCHQTSKPFISRAQLENAPESELRFCCEKEQSVRMLILEEERALADLEVDKKIDVRPHAPFMSKHQKRAAKERAEQRLRAFEFQRVQTLGNQKSVFSGGQQIKTISYRRSNGDWTIREEPEVHQVDPETGDFFRVQGVTPVTYTQKKVLVRSYPDAGPFLTVFPDGTGNVFYPSGCIAISISSVGGGDFTYTVLEDNPSQPNIQAIFTSRGHSTCYHPNGLIWVNLTQLEGIQCSETGALRQRWSWHDLEPHIHPLPFQPLYLSLNPFISLRILTQERIYLTFSHCTCRVRFNVGAKLKLTYPEGLVLPGPDTLQKHLQIKCLEIYTLLDRIQTHIAYQHMPSHQNIKPLYGLIAQMERLRRQVDRQTPRRKLKTPVPPK</sequence>
<organism evidence="3 4">
    <name type="scientific">Alosa alosa</name>
    <name type="common">allis shad</name>
    <dbReference type="NCBI Taxonomy" id="278164"/>
    <lineage>
        <taxon>Eukaryota</taxon>
        <taxon>Metazoa</taxon>
        <taxon>Chordata</taxon>
        <taxon>Craniata</taxon>
        <taxon>Vertebrata</taxon>
        <taxon>Euteleostomi</taxon>
        <taxon>Actinopterygii</taxon>
        <taxon>Neopterygii</taxon>
        <taxon>Teleostei</taxon>
        <taxon>Clupei</taxon>
        <taxon>Clupeiformes</taxon>
        <taxon>Clupeoidei</taxon>
        <taxon>Clupeidae</taxon>
        <taxon>Alosa</taxon>
    </lineage>
</organism>
<dbReference type="AlphaFoldDB" id="A0AAV6HD34"/>
<keyword evidence="4" id="KW-1185">Reference proteome</keyword>
<dbReference type="EMBL" id="JADWDJ010000003">
    <property type="protein sequence ID" value="KAG5283361.1"/>
    <property type="molecule type" value="Genomic_DNA"/>
</dbReference>
<evidence type="ECO:0000259" key="2">
    <source>
        <dbReference type="Pfam" id="PF14977"/>
    </source>
</evidence>
<gene>
    <name evidence="3" type="ORF">AALO_G00041210</name>
</gene>
<evidence type="ECO:0000313" key="3">
    <source>
        <dbReference type="EMBL" id="KAG5283361.1"/>
    </source>
</evidence>
<evidence type="ECO:0000256" key="1">
    <source>
        <dbReference type="SAM" id="MobiDB-lite"/>
    </source>
</evidence>
<dbReference type="Proteomes" id="UP000823561">
    <property type="component" value="Chromosome 3"/>
</dbReference>
<name>A0AAV6HD34_9TELE</name>
<evidence type="ECO:0000313" key="4">
    <source>
        <dbReference type="Proteomes" id="UP000823561"/>
    </source>
</evidence>
<dbReference type="PANTHER" id="PTHR23093:SF18">
    <property type="entry name" value="GLUTAMATE RICH 6"/>
    <property type="match status" value="1"/>
</dbReference>
<accession>A0AAV6HD34</accession>
<dbReference type="PANTHER" id="PTHR23093">
    <property type="entry name" value="SIMILAR TO CHROMOSOME 3 OPEN READING FRAME 20"/>
    <property type="match status" value="1"/>
</dbReference>
<proteinExistence type="predicted"/>
<feature type="domain" description="FAM194 C-terminal" evidence="2">
    <location>
        <begin position="355"/>
        <end position="553"/>
    </location>
</feature>
<reference evidence="3" key="1">
    <citation type="submission" date="2020-10" db="EMBL/GenBank/DDBJ databases">
        <title>Chromosome-scale genome assembly of the Allis shad, Alosa alosa.</title>
        <authorList>
            <person name="Margot Z."/>
            <person name="Christophe K."/>
            <person name="Cabau C."/>
            <person name="Louis A."/>
            <person name="Berthelot C."/>
            <person name="Parey E."/>
            <person name="Roest Crollius H."/>
            <person name="Montfort J."/>
            <person name="Robinson-Rechavi M."/>
            <person name="Bucao C."/>
            <person name="Bouchez O."/>
            <person name="Gislard M."/>
            <person name="Lluch J."/>
            <person name="Milhes M."/>
            <person name="Lampietro C."/>
            <person name="Lopez Roques C."/>
            <person name="Donnadieu C."/>
            <person name="Braasch I."/>
            <person name="Desvignes T."/>
            <person name="Postlethwait J."/>
            <person name="Bobe J."/>
            <person name="Guiguen Y."/>
        </authorList>
    </citation>
    <scope>NUCLEOTIDE SEQUENCE</scope>
    <source>
        <strain evidence="3">M-15738</strain>
        <tissue evidence="3">Blood</tissue>
    </source>
</reference>
<feature type="compositionally biased region" description="Polar residues" evidence="1">
    <location>
        <begin position="28"/>
        <end position="38"/>
    </location>
</feature>
<dbReference type="InterPro" id="IPR029281">
    <property type="entry name" value="FAM194_C"/>
</dbReference>
<feature type="compositionally biased region" description="Low complexity" evidence="1">
    <location>
        <begin position="11"/>
        <end position="25"/>
    </location>
</feature>